<keyword evidence="7" id="KW-1185">Reference proteome</keyword>
<evidence type="ECO:0000256" key="1">
    <source>
        <dbReference type="ARBA" id="ARBA00022723"/>
    </source>
</evidence>
<dbReference type="CDD" id="cd09988">
    <property type="entry name" value="Formimidoylglutamase"/>
    <property type="match status" value="1"/>
</dbReference>
<keyword evidence="3" id="KW-0369">Histidine metabolism</keyword>
<proteinExistence type="inferred from homology"/>
<dbReference type="PANTHER" id="PTHR11358:SF35">
    <property type="entry name" value="FORMIMIDOYLGLUTAMASE"/>
    <property type="match status" value="1"/>
</dbReference>
<organism evidence="6 7">
    <name type="scientific">Pedobacter albus</name>
    <dbReference type="NCBI Taxonomy" id="3113905"/>
    <lineage>
        <taxon>Bacteria</taxon>
        <taxon>Pseudomonadati</taxon>
        <taxon>Bacteroidota</taxon>
        <taxon>Sphingobacteriia</taxon>
        <taxon>Sphingobacteriales</taxon>
        <taxon>Sphingobacteriaceae</taxon>
        <taxon>Pedobacter</taxon>
    </lineage>
</organism>
<gene>
    <name evidence="6" type="ORF">VRU48_15275</name>
</gene>
<accession>A0ABU7IAH9</accession>
<protein>
    <submittedName>
        <fullName evidence="6">Formimidoylglutamase</fullName>
    </submittedName>
</protein>
<evidence type="ECO:0000256" key="2">
    <source>
        <dbReference type="ARBA" id="ARBA00022801"/>
    </source>
</evidence>
<dbReference type="InterPro" id="IPR023696">
    <property type="entry name" value="Ureohydrolase_dom_sf"/>
</dbReference>
<evidence type="ECO:0000313" key="6">
    <source>
        <dbReference type="EMBL" id="MEE1946485.1"/>
    </source>
</evidence>
<dbReference type="Proteomes" id="UP001336835">
    <property type="component" value="Unassembled WGS sequence"/>
</dbReference>
<evidence type="ECO:0000256" key="4">
    <source>
        <dbReference type="ARBA" id="ARBA00023211"/>
    </source>
</evidence>
<dbReference type="Gene3D" id="3.40.800.10">
    <property type="entry name" value="Ureohydrolase domain"/>
    <property type="match status" value="1"/>
</dbReference>
<dbReference type="EMBL" id="JAZDQT010000003">
    <property type="protein sequence ID" value="MEE1946485.1"/>
    <property type="molecule type" value="Genomic_DNA"/>
</dbReference>
<comment type="similarity">
    <text evidence="5">Belongs to the arginase family.</text>
</comment>
<dbReference type="PROSITE" id="PS51409">
    <property type="entry name" value="ARGINASE_2"/>
    <property type="match status" value="1"/>
</dbReference>
<dbReference type="InterPro" id="IPR006035">
    <property type="entry name" value="Ureohydrolase"/>
</dbReference>
<keyword evidence="1" id="KW-0479">Metal-binding</keyword>
<keyword evidence="4" id="KW-0464">Manganese</keyword>
<sequence>MDKLRIYTQGDVLELVNTRPGETKLGEKVLVYHHEPTSEDQTTLANLKNSPAKFVLLGIPEDIGVRANYGTGGTASAWPAVLKTLLNTQSNPFLTGEEILVLGHFDIAEPLDQSITALRDKTAAIDLLVYPVIQQIVAAGKIPMVIGGGHNNAFPIIWGTSLALQEALNLVNIDAHADLRNPEEGRHSGNGFSHALAKGYLNQYRVFGLHQNYVNQALPHFIAKHTNLQACYFDDLLQQASLSQSWSSFVEDLDSPLGLEIDLDSIENVLSSASSPSGFALNDIRSILLHNRKKWSYLHICEGATKLANGREDLGTGKTIAYLVTDFVKNYLNIKV</sequence>
<evidence type="ECO:0000256" key="5">
    <source>
        <dbReference type="PROSITE-ProRule" id="PRU00742"/>
    </source>
</evidence>
<keyword evidence="2" id="KW-0378">Hydrolase</keyword>
<dbReference type="Pfam" id="PF00491">
    <property type="entry name" value="Arginase"/>
    <property type="match status" value="1"/>
</dbReference>
<dbReference type="PANTHER" id="PTHR11358">
    <property type="entry name" value="ARGINASE/AGMATINASE"/>
    <property type="match status" value="1"/>
</dbReference>
<dbReference type="RefSeq" id="WP_330108792.1">
    <property type="nucleotide sequence ID" value="NZ_JAZDQT010000003.1"/>
</dbReference>
<evidence type="ECO:0000256" key="3">
    <source>
        <dbReference type="ARBA" id="ARBA00022808"/>
    </source>
</evidence>
<name>A0ABU7IAH9_9SPHI</name>
<reference evidence="6 7" key="1">
    <citation type="submission" date="2024-01" db="EMBL/GenBank/DDBJ databases">
        <title>Pedobacter sp. nov., isolated from fresh soil.</title>
        <authorList>
            <person name="Le N.T.T."/>
        </authorList>
    </citation>
    <scope>NUCLEOTIDE SEQUENCE [LARGE SCALE GENOMIC DNA]</scope>
    <source>
        <strain evidence="6 7">KR3-3</strain>
    </source>
</reference>
<comment type="caution">
    <text evidence="6">The sequence shown here is derived from an EMBL/GenBank/DDBJ whole genome shotgun (WGS) entry which is preliminary data.</text>
</comment>
<evidence type="ECO:0000313" key="7">
    <source>
        <dbReference type="Proteomes" id="UP001336835"/>
    </source>
</evidence>
<dbReference type="SUPFAM" id="SSF52768">
    <property type="entry name" value="Arginase/deacetylase"/>
    <property type="match status" value="1"/>
</dbReference>